<evidence type="ECO:0000256" key="1">
    <source>
        <dbReference type="ARBA" id="ARBA00004141"/>
    </source>
</evidence>
<evidence type="ECO:0000256" key="10">
    <source>
        <dbReference type="ARBA" id="ARBA00023157"/>
    </source>
</evidence>
<evidence type="ECO:0000256" key="2">
    <source>
        <dbReference type="ARBA" id="ARBA00022475"/>
    </source>
</evidence>
<name>D1C9V0_SPHTD</name>
<evidence type="ECO:0000256" key="4">
    <source>
        <dbReference type="ARBA" id="ARBA00022723"/>
    </source>
</evidence>
<dbReference type="KEGG" id="sti:Sthe_3193"/>
<dbReference type="PANTHER" id="PTHR35457">
    <property type="entry name" value="HEME A SYNTHASE"/>
    <property type="match status" value="1"/>
</dbReference>
<evidence type="ECO:0000256" key="8">
    <source>
        <dbReference type="ARBA" id="ARBA00023133"/>
    </source>
</evidence>
<dbReference type="STRING" id="479434.Sthe_3193"/>
<evidence type="ECO:0000256" key="3">
    <source>
        <dbReference type="ARBA" id="ARBA00022692"/>
    </source>
</evidence>
<dbReference type="InterPro" id="IPR050450">
    <property type="entry name" value="COX15/CtaA_HemeA_synthase"/>
</dbReference>
<dbReference type="GO" id="GO:0016020">
    <property type="term" value="C:membrane"/>
    <property type="evidence" value="ECO:0007669"/>
    <property type="project" value="UniProtKB-SubCell"/>
</dbReference>
<keyword evidence="14" id="KW-1185">Reference proteome</keyword>
<dbReference type="Proteomes" id="UP000002027">
    <property type="component" value="Chromosome 2"/>
</dbReference>
<evidence type="ECO:0000256" key="9">
    <source>
        <dbReference type="ARBA" id="ARBA00023136"/>
    </source>
</evidence>
<evidence type="ECO:0000256" key="11">
    <source>
        <dbReference type="ARBA" id="ARBA00023444"/>
    </source>
</evidence>
<dbReference type="EMBL" id="CP001824">
    <property type="protein sequence ID" value="ACZ40593.1"/>
    <property type="molecule type" value="Genomic_DNA"/>
</dbReference>
<feature type="transmembrane region" description="Helical" evidence="12">
    <location>
        <begin position="122"/>
        <end position="148"/>
    </location>
</feature>
<keyword evidence="8" id="KW-0350">Heme biosynthesis</keyword>
<dbReference type="RefSeq" id="WP_012873628.1">
    <property type="nucleotide sequence ID" value="NC_013524.1"/>
</dbReference>
<evidence type="ECO:0000256" key="6">
    <source>
        <dbReference type="ARBA" id="ARBA00023002"/>
    </source>
</evidence>
<evidence type="ECO:0000313" key="13">
    <source>
        <dbReference type="EMBL" id="ACZ40593.1"/>
    </source>
</evidence>
<accession>D1C9V0</accession>
<evidence type="ECO:0000256" key="12">
    <source>
        <dbReference type="SAM" id="Phobius"/>
    </source>
</evidence>
<feature type="transmembrane region" description="Helical" evidence="12">
    <location>
        <begin position="274"/>
        <end position="296"/>
    </location>
</feature>
<feature type="transmembrane region" description="Helical" evidence="12">
    <location>
        <begin position="215"/>
        <end position="232"/>
    </location>
</feature>
<keyword evidence="6" id="KW-0560">Oxidoreductase</keyword>
<reference evidence="13 14" key="2">
    <citation type="journal article" date="2010" name="Stand. Genomic Sci.">
        <title>Complete genome sequence of Desulfohalobium retbaense type strain (HR(100)).</title>
        <authorList>
            <person name="Spring S."/>
            <person name="Nolan M."/>
            <person name="Lapidus A."/>
            <person name="Glavina Del Rio T."/>
            <person name="Copeland A."/>
            <person name="Tice H."/>
            <person name="Cheng J.F."/>
            <person name="Lucas S."/>
            <person name="Land M."/>
            <person name="Chen F."/>
            <person name="Bruce D."/>
            <person name="Goodwin L."/>
            <person name="Pitluck S."/>
            <person name="Ivanova N."/>
            <person name="Mavromatis K."/>
            <person name="Mikhailova N."/>
            <person name="Pati A."/>
            <person name="Chen A."/>
            <person name="Palaniappan K."/>
            <person name="Hauser L."/>
            <person name="Chang Y.J."/>
            <person name="Jeffries C.D."/>
            <person name="Munk C."/>
            <person name="Kiss H."/>
            <person name="Chain P."/>
            <person name="Han C."/>
            <person name="Brettin T."/>
            <person name="Detter J.C."/>
            <person name="Schuler E."/>
            <person name="Goker M."/>
            <person name="Rohde M."/>
            <person name="Bristow J."/>
            <person name="Eisen J.A."/>
            <person name="Markowitz V."/>
            <person name="Hugenholtz P."/>
            <person name="Kyrpides N.C."/>
            <person name="Klenk H.P."/>
        </authorList>
    </citation>
    <scope>NUCLEOTIDE SEQUENCE [LARGE SCALE GENOMIC DNA]</scope>
    <source>
        <strain evidence="14">ATCC 49802 / DSM 20745 / S 6022</strain>
    </source>
</reference>
<comment type="subcellular location">
    <subcellularLocation>
        <location evidence="1">Membrane</location>
        <topology evidence="1">Multi-pass membrane protein</topology>
    </subcellularLocation>
</comment>
<reference evidence="14" key="1">
    <citation type="submission" date="2009-11" db="EMBL/GenBank/DDBJ databases">
        <title>The complete chromosome 2 of Sphaerobacter thermophilus DSM 20745.</title>
        <authorList>
            <person name="Lucas S."/>
            <person name="Copeland A."/>
            <person name="Lapidus A."/>
            <person name="Glavina del Rio T."/>
            <person name="Dalin E."/>
            <person name="Tice H."/>
            <person name="Bruce D."/>
            <person name="Goodwin L."/>
            <person name="Pitluck S."/>
            <person name="Kyrpides N."/>
            <person name="Mavromatis K."/>
            <person name="Ivanova N."/>
            <person name="Mikhailova N."/>
            <person name="LaButti K.M."/>
            <person name="Clum A."/>
            <person name="Sun H.I."/>
            <person name="Brettin T."/>
            <person name="Detter J.C."/>
            <person name="Han C."/>
            <person name="Larimer F."/>
            <person name="Land M."/>
            <person name="Hauser L."/>
            <person name="Markowitz V."/>
            <person name="Cheng J.F."/>
            <person name="Hugenholtz P."/>
            <person name="Woyke T."/>
            <person name="Wu D."/>
            <person name="Steenblock K."/>
            <person name="Schneider S."/>
            <person name="Pukall R."/>
            <person name="Goeker M."/>
            <person name="Klenk H.P."/>
            <person name="Eisen J.A."/>
        </authorList>
    </citation>
    <scope>NUCLEOTIDE SEQUENCE [LARGE SCALE GENOMIC DNA]</scope>
    <source>
        <strain evidence="14">ATCC 49802 / DSM 20745 / S 6022</strain>
    </source>
</reference>
<dbReference type="AlphaFoldDB" id="D1C9V0"/>
<dbReference type="PANTHER" id="PTHR35457:SF1">
    <property type="entry name" value="HEME A SYNTHASE"/>
    <property type="match status" value="1"/>
</dbReference>
<protein>
    <submittedName>
        <fullName evidence="13">Cytochrome oxidase assembly</fullName>
    </submittedName>
</protein>
<feature type="transmembrane region" description="Helical" evidence="12">
    <location>
        <begin position="160"/>
        <end position="179"/>
    </location>
</feature>
<keyword evidence="5 12" id="KW-1133">Transmembrane helix</keyword>
<keyword evidence="7" id="KW-0408">Iron</keyword>
<keyword evidence="4" id="KW-0479">Metal-binding</keyword>
<sequence length="317" mass="33180">MSSTMVPRRFARLAIATAVAGYLLIVVGGTVRVTGAGMGCGPDWPLCNGQVIPEWDVLAWTEFIHRVVALAVILLTGLLAVQGWRLRRINPWFARLPLAAVGLVLVQASLGAITVFTHLDALVVTIHLGVALTYLAIGLGLALLAVAVNGERGESRIGRGARLGAWAPAAAAGVFAVMLTGAYTAKSGASIACTEWPLCGGAWVPTGWTPVDVHLTHRWTAVVAAVLVAVVGRHARRWRADAPMLATLGSTADLLMVVQILVGAANIWLDLAPVVRIAHLAIAALIWALLVLLVLLDRQPALAAAPLPRSAPAPSRA</sequence>
<dbReference type="eggNOG" id="COG1612">
    <property type="taxonomic scope" value="Bacteria"/>
</dbReference>
<dbReference type="GO" id="GO:0016491">
    <property type="term" value="F:oxidoreductase activity"/>
    <property type="evidence" value="ECO:0007669"/>
    <property type="project" value="UniProtKB-KW"/>
</dbReference>
<feature type="transmembrane region" description="Helical" evidence="12">
    <location>
        <begin position="244"/>
        <end position="268"/>
    </location>
</feature>
<dbReference type="GO" id="GO:0006784">
    <property type="term" value="P:heme A biosynthetic process"/>
    <property type="evidence" value="ECO:0007669"/>
    <property type="project" value="InterPro"/>
</dbReference>
<gene>
    <name evidence="13" type="ordered locus">Sthe_3193</name>
</gene>
<keyword evidence="3 12" id="KW-0812">Transmembrane</keyword>
<feature type="transmembrane region" description="Helical" evidence="12">
    <location>
        <begin position="63"/>
        <end position="84"/>
    </location>
</feature>
<keyword evidence="9 12" id="KW-0472">Membrane</keyword>
<keyword evidence="2" id="KW-1003">Cell membrane</keyword>
<dbReference type="InParanoid" id="D1C9V0"/>
<comment type="pathway">
    <text evidence="11">Porphyrin-containing compound metabolism.</text>
</comment>
<proteinExistence type="predicted"/>
<dbReference type="HOGENOM" id="CLU_041525_3_0_0"/>
<dbReference type="GO" id="GO:0046872">
    <property type="term" value="F:metal ion binding"/>
    <property type="evidence" value="ECO:0007669"/>
    <property type="project" value="UniProtKB-KW"/>
</dbReference>
<evidence type="ECO:0000256" key="5">
    <source>
        <dbReference type="ARBA" id="ARBA00022989"/>
    </source>
</evidence>
<dbReference type="InterPro" id="IPR003780">
    <property type="entry name" value="COX15/CtaA_fam"/>
</dbReference>
<keyword evidence="10" id="KW-1015">Disulfide bond</keyword>
<evidence type="ECO:0000313" key="14">
    <source>
        <dbReference type="Proteomes" id="UP000002027"/>
    </source>
</evidence>
<dbReference type="Pfam" id="PF02628">
    <property type="entry name" value="COX15-CtaA"/>
    <property type="match status" value="2"/>
</dbReference>
<evidence type="ECO:0000256" key="7">
    <source>
        <dbReference type="ARBA" id="ARBA00023004"/>
    </source>
</evidence>
<feature type="transmembrane region" description="Helical" evidence="12">
    <location>
        <begin position="96"/>
        <end position="116"/>
    </location>
</feature>
<organism evidence="13 14">
    <name type="scientific">Sphaerobacter thermophilus (strain ATCC 49802 / DSM 20745 / KCCM 41009 / NCIMB 13125 / S 6022)</name>
    <dbReference type="NCBI Taxonomy" id="479434"/>
    <lineage>
        <taxon>Bacteria</taxon>
        <taxon>Pseudomonadati</taxon>
        <taxon>Thermomicrobiota</taxon>
        <taxon>Thermomicrobia</taxon>
        <taxon>Sphaerobacterales</taxon>
        <taxon>Sphaerobacterineae</taxon>
        <taxon>Sphaerobacteraceae</taxon>
        <taxon>Sphaerobacter</taxon>
    </lineage>
</organism>